<dbReference type="EMBL" id="KT805827">
    <property type="protein sequence ID" value="AMM43069.1"/>
    <property type="molecule type" value="mRNA"/>
</dbReference>
<evidence type="ECO:0000256" key="1">
    <source>
        <dbReference type="ARBA" id="ARBA00004479"/>
    </source>
</evidence>
<name>A0A140G4U7_9ROSI</name>
<dbReference type="FunFam" id="3.80.10.10:FF:000452">
    <property type="entry name" value="Probable LRR receptor-like serine/threonine-protein kinase RFK1"/>
    <property type="match status" value="1"/>
</dbReference>
<dbReference type="PANTHER" id="PTHR48006">
    <property type="entry name" value="LEUCINE-RICH REPEAT-CONTAINING PROTEIN DDB_G0281931-RELATED"/>
    <property type="match status" value="1"/>
</dbReference>
<sequence length="222" mass="24553">MAKILEIFKTVFSSSFIILLIFMAMAEIKVEAQEQEGHLPNNEVEALKEVATQLGKKDWNFKVDPCSKDTSWVTPNSNDRPYFSNNVTCNCSFSGGECHVVSISLKGQDLAGVLPRAIVKLPYLNFLDLNLNYLSGDIPREWASMKLEYLILSVNRLTGQIPTYLGNIVTLRGLSIENNMFSGTVPPQLGNLVDLEILFLSANNLTGTLPVALTNLTKLTVL</sequence>
<dbReference type="AlphaFoldDB" id="A0A140G4U7"/>
<evidence type="ECO:0000256" key="2">
    <source>
        <dbReference type="SAM" id="SignalP"/>
    </source>
</evidence>
<dbReference type="InterPro" id="IPR051824">
    <property type="entry name" value="LRR_Rcpt-Like_S/T_Kinase"/>
</dbReference>
<proteinExistence type="evidence at transcript level"/>
<dbReference type="InterPro" id="IPR001611">
    <property type="entry name" value="Leu-rich_rpt"/>
</dbReference>
<dbReference type="Pfam" id="PF00560">
    <property type="entry name" value="LRR_1"/>
    <property type="match status" value="3"/>
</dbReference>
<organism evidence="3">
    <name type="scientific">Vernicia montana</name>
    <dbReference type="NCBI Taxonomy" id="316732"/>
    <lineage>
        <taxon>Eukaryota</taxon>
        <taxon>Viridiplantae</taxon>
        <taxon>Streptophyta</taxon>
        <taxon>Embryophyta</taxon>
        <taxon>Tracheophyta</taxon>
        <taxon>Spermatophyta</taxon>
        <taxon>Magnoliopsida</taxon>
        <taxon>eudicotyledons</taxon>
        <taxon>Gunneridae</taxon>
        <taxon>Pentapetalae</taxon>
        <taxon>rosids</taxon>
        <taxon>fabids</taxon>
        <taxon>Malpighiales</taxon>
        <taxon>Euphorbiaceae</taxon>
        <taxon>Crotonoideae</taxon>
        <taxon>Aleuritideae</taxon>
        <taxon>Vernicia</taxon>
    </lineage>
</organism>
<accession>A0A140G4U7</accession>
<dbReference type="PANTHER" id="PTHR48006:SF66">
    <property type="entry name" value="PROTEIN KINASE DOMAIN-CONTAINING PROTEIN"/>
    <property type="match status" value="1"/>
</dbReference>
<protein>
    <submittedName>
        <fullName evidence="3">LRR-RLK</fullName>
    </submittedName>
</protein>
<dbReference type="GO" id="GO:0016020">
    <property type="term" value="C:membrane"/>
    <property type="evidence" value="ECO:0007669"/>
    <property type="project" value="UniProtKB-SubCell"/>
</dbReference>
<feature type="signal peptide" evidence="2">
    <location>
        <begin position="1"/>
        <end position="32"/>
    </location>
</feature>
<reference evidence="3" key="1">
    <citation type="journal article" date="2015" name="Int J Genomics">
        <title>Genome-Wide Identification and Characterization of the LRR-RLK Gene Family in Two Vernicia Species.</title>
        <authorList>
            <person name="Zhu H."/>
            <person name="Wang Y."/>
            <person name="Yin H."/>
            <person name="Gao M."/>
            <person name="Zhang Q."/>
            <person name="Chen Y."/>
        </authorList>
    </citation>
    <scope>NUCLEOTIDE SEQUENCE</scope>
</reference>
<keyword evidence="2" id="KW-0732">Signal</keyword>
<dbReference type="Gene3D" id="3.80.10.10">
    <property type="entry name" value="Ribonuclease Inhibitor"/>
    <property type="match status" value="1"/>
</dbReference>
<dbReference type="InterPro" id="IPR032675">
    <property type="entry name" value="LRR_dom_sf"/>
</dbReference>
<feature type="chain" id="PRO_5007302379" evidence="2">
    <location>
        <begin position="33"/>
        <end position="222"/>
    </location>
</feature>
<evidence type="ECO:0000313" key="3">
    <source>
        <dbReference type="EMBL" id="AMM43069.1"/>
    </source>
</evidence>
<comment type="subcellular location">
    <subcellularLocation>
        <location evidence="1">Membrane</location>
        <topology evidence="1">Single-pass type I membrane protein</topology>
    </subcellularLocation>
</comment>
<dbReference type="SUPFAM" id="SSF52058">
    <property type="entry name" value="L domain-like"/>
    <property type="match status" value="1"/>
</dbReference>